<reference evidence="2 3" key="1">
    <citation type="journal article" date="2020" name="ISME J.">
        <title>Uncovering the hidden diversity of litter-decomposition mechanisms in mushroom-forming fungi.</title>
        <authorList>
            <person name="Floudas D."/>
            <person name="Bentzer J."/>
            <person name="Ahren D."/>
            <person name="Johansson T."/>
            <person name="Persson P."/>
            <person name="Tunlid A."/>
        </authorList>
    </citation>
    <scope>NUCLEOTIDE SEQUENCE [LARGE SCALE GENOMIC DNA]</scope>
    <source>
        <strain evidence="2 3">CBS 101986</strain>
    </source>
</reference>
<evidence type="ECO:0000313" key="2">
    <source>
        <dbReference type="EMBL" id="KAF5319524.1"/>
    </source>
</evidence>
<name>A0A8H5BA69_9AGAR</name>
<dbReference type="AlphaFoldDB" id="A0A8H5BA69"/>
<feature type="compositionally biased region" description="Basic and acidic residues" evidence="1">
    <location>
        <begin position="305"/>
        <end position="315"/>
    </location>
</feature>
<organism evidence="2 3">
    <name type="scientific">Psilocybe cf. subviscida</name>
    <dbReference type="NCBI Taxonomy" id="2480587"/>
    <lineage>
        <taxon>Eukaryota</taxon>
        <taxon>Fungi</taxon>
        <taxon>Dikarya</taxon>
        <taxon>Basidiomycota</taxon>
        <taxon>Agaricomycotina</taxon>
        <taxon>Agaricomycetes</taxon>
        <taxon>Agaricomycetidae</taxon>
        <taxon>Agaricales</taxon>
        <taxon>Agaricineae</taxon>
        <taxon>Strophariaceae</taxon>
        <taxon>Psilocybe</taxon>
    </lineage>
</organism>
<dbReference type="OrthoDB" id="3067393at2759"/>
<gene>
    <name evidence="2" type="ORF">D9619_008297</name>
</gene>
<dbReference type="Proteomes" id="UP000567179">
    <property type="component" value="Unassembled WGS sequence"/>
</dbReference>
<accession>A0A8H5BA69</accession>
<evidence type="ECO:0000256" key="1">
    <source>
        <dbReference type="SAM" id="MobiDB-lite"/>
    </source>
</evidence>
<protein>
    <submittedName>
        <fullName evidence="2">Uncharacterized protein</fullName>
    </submittedName>
</protein>
<proteinExistence type="predicted"/>
<evidence type="ECO:0000313" key="3">
    <source>
        <dbReference type="Proteomes" id="UP000567179"/>
    </source>
</evidence>
<comment type="caution">
    <text evidence="2">The sequence shown here is derived from an EMBL/GenBank/DDBJ whole genome shotgun (WGS) entry which is preliminary data.</text>
</comment>
<dbReference type="EMBL" id="JAACJJ010000029">
    <property type="protein sequence ID" value="KAF5319524.1"/>
    <property type="molecule type" value="Genomic_DNA"/>
</dbReference>
<feature type="region of interest" description="Disordered" evidence="1">
    <location>
        <begin position="254"/>
        <end position="321"/>
    </location>
</feature>
<keyword evidence="3" id="KW-1185">Reference proteome</keyword>
<sequence>MSQKTTTSFNAATKQQALLELDQYAASSAYSGLHDWDTTRKDSLLVVKGSVTRTEPVESVFVGMVGSDRQQLGRQGNFNTKYPDNLPKAKFQLIVTQPQRVELFDRDYLKAISSLEAAMNTVAKTSKREHFILPGNWISLNFPLFEERTPESDADQDVVDATAGYSVASEYANFWDTAKEKFHCRILDVFDINDERIDPKDFAHKLRAGTLVEVSFHLYHYPIGKQDAWTSDTFSAHLTQISILKEAPPVVASPYKKAARRPPYTPQSPSTRREMSVSSQVFLSKGAGKRRHDEVDTEGGTKLNEPVKKIAHTDSEIDDDE</sequence>